<feature type="transmembrane region" description="Helical" evidence="1">
    <location>
        <begin position="63"/>
        <end position="81"/>
    </location>
</feature>
<feature type="transmembrane region" description="Helical" evidence="1">
    <location>
        <begin position="179"/>
        <end position="197"/>
    </location>
</feature>
<feature type="transmembrane region" description="Helical" evidence="1">
    <location>
        <begin position="232"/>
        <end position="250"/>
    </location>
</feature>
<reference evidence="2 3" key="1">
    <citation type="submission" date="2017-09" db="EMBL/GenBank/DDBJ databases">
        <title>Depth-based differentiation of microbial function through sediment-hosted aquifers and enrichment of novel symbionts in the deep terrestrial subsurface.</title>
        <authorList>
            <person name="Probst A.J."/>
            <person name="Ladd B."/>
            <person name="Jarett J.K."/>
            <person name="Geller-Mcgrath D.E."/>
            <person name="Sieber C.M."/>
            <person name="Emerson J.B."/>
            <person name="Anantharaman K."/>
            <person name="Thomas B.C."/>
            <person name="Malmstrom R."/>
            <person name="Stieglmeier M."/>
            <person name="Klingl A."/>
            <person name="Woyke T."/>
            <person name="Ryan C.M."/>
            <person name="Banfield J.F."/>
        </authorList>
    </citation>
    <scope>NUCLEOTIDE SEQUENCE [LARGE SCALE GENOMIC DNA]</scope>
    <source>
        <strain evidence="2">CG22_combo_CG10-13_8_21_14_all_47_17</strain>
    </source>
</reference>
<dbReference type="EMBL" id="PCSZ01000018">
    <property type="protein sequence ID" value="PIP60901.1"/>
    <property type="molecule type" value="Genomic_DNA"/>
</dbReference>
<feature type="transmembrane region" description="Helical" evidence="1">
    <location>
        <begin position="120"/>
        <end position="142"/>
    </location>
</feature>
<gene>
    <name evidence="2" type="ORF">COX00_00655</name>
</gene>
<comment type="caution">
    <text evidence="2">The sequence shown here is derived from an EMBL/GenBank/DDBJ whole genome shotgun (WGS) entry which is preliminary data.</text>
</comment>
<keyword evidence="1" id="KW-0812">Transmembrane</keyword>
<name>A0A2H0BTD9_9BACT</name>
<sequence>MKRLFLRGLPILMALTGALLAWLQWSTPLSYPWPLLGILVTFILFAFFLSFRCSTTFVEAVHLFLPTVVVIVATGLGMLLAEQPYERVVLTLILSGIPAFALELYYLANYDPTKYPVNGLSRLNIALVPVIAFLGAIALYGMQVFLRLNSWYSLLSFPLAAAALYFVTSHPTAEQPHRLRWSLVGAIAGLHAAILVLLLPVSLAVHGAIAVTMIAAPLRVRRYAHSPAPSRRVAYTEGISSIVLFLAILLTSRWS</sequence>
<feature type="transmembrane region" description="Helical" evidence="1">
    <location>
        <begin position="87"/>
        <end position="108"/>
    </location>
</feature>
<accession>A0A2H0BTD9</accession>
<feature type="transmembrane region" description="Helical" evidence="1">
    <location>
        <begin position="148"/>
        <end position="167"/>
    </location>
</feature>
<protein>
    <submittedName>
        <fullName evidence="2">Uncharacterized protein</fullName>
    </submittedName>
</protein>
<dbReference type="Proteomes" id="UP000231581">
    <property type="component" value="Unassembled WGS sequence"/>
</dbReference>
<evidence type="ECO:0000313" key="2">
    <source>
        <dbReference type="EMBL" id="PIP60901.1"/>
    </source>
</evidence>
<evidence type="ECO:0000256" key="1">
    <source>
        <dbReference type="SAM" id="Phobius"/>
    </source>
</evidence>
<proteinExistence type="predicted"/>
<evidence type="ECO:0000313" key="3">
    <source>
        <dbReference type="Proteomes" id="UP000231581"/>
    </source>
</evidence>
<feature type="transmembrane region" description="Helical" evidence="1">
    <location>
        <begin position="31"/>
        <end position="51"/>
    </location>
</feature>
<keyword evidence="1" id="KW-1133">Transmembrane helix</keyword>
<organism evidence="2 3">
    <name type="scientific">Candidatus Uhrbacteria bacterium CG22_combo_CG10-13_8_21_14_all_47_17</name>
    <dbReference type="NCBI Taxonomy" id="1975041"/>
    <lineage>
        <taxon>Bacteria</taxon>
        <taxon>Candidatus Uhriibacteriota</taxon>
    </lineage>
</organism>
<feature type="transmembrane region" description="Helical" evidence="1">
    <location>
        <begin position="5"/>
        <end position="25"/>
    </location>
</feature>
<dbReference type="AlphaFoldDB" id="A0A2H0BTD9"/>
<keyword evidence="1" id="KW-0472">Membrane</keyword>